<accession>A0A101LUA7</accession>
<sequence length="30" mass="3454">MLLMVQGQLLVVLLQALDLVLLQRMLNYVL</sequence>
<geneLocation type="mitochondrion" evidence="1"/>
<dbReference type="AlphaFoldDB" id="A0A101LUA7"/>
<organism evidence="1">
    <name type="scientific">Picea glauca</name>
    <name type="common">White spruce</name>
    <name type="synonym">Pinus glauca</name>
    <dbReference type="NCBI Taxonomy" id="3330"/>
    <lineage>
        <taxon>Eukaryota</taxon>
        <taxon>Viridiplantae</taxon>
        <taxon>Streptophyta</taxon>
        <taxon>Embryophyta</taxon>
        <taxon>Tracheophyta</taxon>
        <taxon>Spermatophyta</taxon>
        <taxon>Pinopsida</taxon>
        <taxon>Pinidae</taxon>
        <taxon>Conifers I</taxon>
        <taxon>Pinales</taxon>
        <taxon>Pinaceae</taxon>
        <taxon>Picea</taxon>
    </lineage>
</organism>
<keyword evidence="1" id="KW-0496">Mitochondrion</keyword>
<proteinExistence type="predicted"/>
<protein>
    <submittedName>
        <fullName evidence="1">Uncharacterized protein</fullName>
    </submittedName>
</protein>
<reference evidence="1" key="1">
    <citation type="journal article" date="2015" name="Genome Biol. Evol.">
        <title>Organellar Genomes of White Spruce (Picea glauca): Assembly and Annotation.</title>
        <authorList>
            <person name="Jackman S.D."/>
            <person name="Warren R.L."/>
            <person name="Gibb E.A."/>
            <person name="Vandervalk B.P."/>
            <person name="Mohamadi H."/>
            <person name="Chu J."/>
            <person name="Raymond A."/>
            <person name="Pleasance S."/>
            <person name="Coope R."/>
            <person name="Wildung M.R."/>
            <person name="Ritland C.E."/>
            <person name="Bousquet J."/>
            <person name="Jones S.J."/>
            <person name="Bohlmann J."/>
            <person name="Birol I."/>
        </authorList>
    </citation>
    <scope>NUCLEOTIDE SEQUENCE [LARGE SCALE GENOMIC DNA]</scope>
    <source>
        <tissue evidence="1">Flushing bud</tissue>
    </source>
</reference>
<gene>
    <name evidence="1" type="ORF">ABT39_MTgene2586</name>
</gene>
<dbReference type="EMBL" id="LKAM01000018">
    <property type="protein sequence ID" value="KUM45484.1"/>
    <property type="molecule type" value="Genomic_DNA"/>
</dbReference>
<comment type="caution">
    <text evidence="1">The sequence shown here is derived from an EMBL/GenBank/DDBJ whole genome shotgun (WGS) entry which is preliminary data.</text>
</comment>
<name>A0A101LUA7_PICGL</name>
<evidence type="ECO:0000313" key="1">
    <source>
        <dbReference type="EMBL" id="KUM45484.1"/>
    </source>
</evidence>